<organism evidence="4 5">
    <name type="scientific">Mycolicibacterium fluoranthenivorans</name>
    <dbReference type="NCBI Taxonomy" id="258505"/>
    <lineage>
        <taxon>Bacteria</taxon>
        <taxon>Bacillati</taxon>
        <taxon>Actinomycetota</taxon>
        <taxon>Actinomycetes</taxon>
        <taxon>Mycobacteriales</taxon>
        <taxon>Mycobacteriaceae</taxon>
        <taxon>Mycolicibacterium</taxon>
    </lineage>
</organism>
<evidence type="ECO:0000259" key="3">
    <source>
        <dbReference type="PROSITE" id="PS51371"/>
    </source>
</evidence>
<accession>A0A7G8P9A8</accession>
<dbReference type="InterPro" id="IPR046342">
    <property type="entry name" value="CBS_dom_sf"/>
</dbReference>
<dbReference type="SMART" id="SM00116">
    <property type="entry name" value="CBS"/>
    <property type="match status" value="2"/>
</dbReference>
<dbReference type="PROSITE" id="PS51371">
    <property type="entry name" value="CBS"/>
    <property type="match status" value="2"/>
</dbReference>
<keyword evidence="1 2" id="KW-0129">CBS domain</keyword>
<gene>
    <name evidence="4" type="ORF">HZU40_22140</name>
</gene>
<feature type="domain" description="CBS" evidence="3">
    <location>
        <begin position="8"/>
        <end position="65"/>
    </location>
</feature>
<dbReference type="PANTHER" id="PTHR43080:SF2">
    <property type="entry name" value="CBS DOMAIN-CONTAINING PROTEIN"/>
    <property type="match status" value="1"/>
</dbReference>
<dbReference type="Gene3D" id="3.10.580.10">
    <property type="entry name" value="CBS-domain"/>
    <property type="match status" value="1"/>
</dbReference>
<dbReference type="KEGG" id="mflu:HZU40_22140"/>
<protein>
    <submittedName>
        <fullName evidence="4">CBS domain-containing protein</fullName>
    </submittedName>
</protein>
<dbReference type="EMBL" id="CP059894">
    <property type="protein sequence ID" value="QNJ90924.1"/>
    <property type="molecule type" value="Genomic_DNA"/>
</dbReference>
<evidence type="ECO:0000313" key="4">
    <source>
        <dbReference type="EMBL" id="QNJ90924.1"/>
    </source>
</evidence>
<evidence type="ECO:0000313" key="5">
    <source>
        <dbReference type="Proteomes" id="UP000515498"/>
    </source>
</evidence>
<dbReference type="SUPFAM" id="SSF54631">
    <property type="entry name" value="CBS-domain pair"/>
    <property type="match status" value="1"/>
</dbReference>
<proteinExistence type="predicted"/>
<evidence type="ECO:0000256" key="2">
    <source>
        <dbReference type="PROSITE-ProRule" id="PRU00703"/>
    </source>
</evidence>
<evidence type="ECO:0000256" key="1">
    <source>
        <dbReference type="ARBA" id="ARBA00023122"/>
    </source>
</evidence>
<dbReference type="InterPro" id="IPR000644">
    <property type="entry name" value="CBS_dom"/>
</dbReference>
<reference evidence="4 5" key="1">
    <citation type="submission" date="2020-07" db="EMBL/GenBank/DDBJ databases">
        <title>Draft genome sequence of four isobutane-metabolizing strains capable of cometabolically degrading diverse ether contaminants.</title>
        <authorList>
            <person name="Chen W."/>
            <person name="Faulkner N."/>
            <person name="Smith C."/>
            <person name="Hyman M."/>
        </authorList>
    </citation>
    <scope>NUCLEOTIDE SEQUENCE [LARGE SCALE GENOMIC DNA]</scope>
    <source>
        <strain evidence="4 5">2A</strain>
    </source>
</reference>
<dbReference type="RefSeq" id="WP_187095800.1">
    <property type="nucleotide sequence ID" value="NZ_CP059894.1"/>
</dbReference>
<dbReference type="Pfam" id="PF00571">
    <property type="entry name" value="CBS"/>
    <property type="match status" value="2"/>
</dbReference>
<dbReference type="Proteomes" id="UP000515498">
    <property type="component" value="Chromosome"/>
</dbReference>
<sequence>MKTAREIMRTGVTCIGEHETLATAAQHMAGLGIGALPITGDDGRVRGMLTDRDIVVKCLAAGRDPNTTTAGELAQGTIHHVGAHASVQQMLDLMTEHRVRRLLVLDDHRLVGIVSEADIAGHLPEHATAGFVKAICAQQAIANR</sequence>
<dbReference type="AlphaFoldDB" id="A0A7G8P9A8"/>
<feature type="domain" description="CBS" evidence="3">
    <location>
        <begin position="73"/>
        <end position="130"/>
    </location>
</feature>
<dbReference type="InterPro" id="IPR051257">
    <property type="entry name" value="Diverse_CBS-Domain"/>
</dbReference>
<dbReference type="CDD" id="cd04622">
    <property type="entry name" value="CBS_pair_HRP1_like"/>
    <property type="match status" value="1"/>
</dbReference>
<name>A0A7G8P9A8_9MYCO</name>
<dbReference type="PANTHER" id="PTHR43080">
    <property type="entry name" value="CBS DOMAIN-CONTAINING PROTEIN CBSX3, MITOCHONDRIAL"/>
    <property type="match status" value="1"/>
</dbReference>